<reference evidence="10" key="1">
    <citation type="submission" date="2021-08" db="EMBL/GenBank/DDBJ databases">
        <authorList>
            <person name="Misof B."/>
            <person name="Oliver O."/>
            <person name="Podsiadlowski L."/>
            <person name="Donath A."/>
            <person name="Peters R."/>
            <person name="Mayer C."/>
            <person name="Rust J."/>
            <person name="Gunkel S."/>
            <person name="Lesny P."/>
            <person name="Martin S."/>
            <person name="Oeyen J.P."/>
            <person name="Petersen M."/>
            <person name="Panagiotis P."/>
            <person name="Wilbrandt J."/>
            <person name="Tanja T."/>
        </authorList>
    </citation>
    <scope>NUCLEOTIDE SEQUENCE</scope>
    <source>
        <strain evidence="10">GBR_01_08_01A</strain>
        <tissue evidence="10">Thorax + abdomen</tissue>
    </source>
</reference>
<evidence type="ECO:0000256" key="7">
    <source>
        <dbReference type="SAM" id="Coils"/>
    </source>
</evidence>
<dbReference type="InterPro" id="IPR004827">
    <property type="entry name" value="bZIP"/>
</dbReference>
<evidence type="ECO:0000256" key="6">
    <source>
        <dbReference type="ARBA" id="ARBA00023242"/>
    </source>
</evidence>
<reference evidence="10" key="2">
    <citation type="journal article" date="2023" name="Commun. Biol.">
        <title>Intrasexual cuticular hydrocarbon dimorphism in a wasp sheds light on hydrocarbon biosynthesis genes in Hymenoptera.</title>
        <authorList>
            <person name="Moris V.C."/>
            <person name="Podsiadlowski L."/>
            <person name="Martin S."/>
            <person name="Oeyen J.P."/>
            <person name="Donath A."/>
            <person name="Petersen M."/>
            <person name="Wilbrandt J."/>
            <person name="Misof B."/>
            <person name="Liedtke D."/>
            <person name="Thamm M."/>
            <person name="Scheiner R."/>
            <person name="Schmitt T."/>
            <person name="Niehuis O."/>
        </authorList>
    </citation>
    <scope>NUCLEOTIDE SEQUENCE</scope>
    <source>
        <strain evidence="10">GBR_01_08_01A</strain>
    </source>
</reference>
<name>A0AAD9RKL7_9HYME</name>
<feature type="domain" description="BZIP" evidence="9">
    <location>
        <begin position="374"/>
        <end position="437"/>
    </location>
</feature>
<evidence type="ECO:0000256" key="1">
    <source>
        <dbReference type="ARBA" id="ARBA00004167"/>
    </source>
</evidence>
<dbReference type="GO" id="GO:0000978">
    <property type="term" value="F:RNA polymerase II cis-regulatory region sequence-specific DNA binding"/>
    <property type="evidence" value="ECO:0007669"/>
    <property type="project" value="TreeGrafter"/>
</dbReference>
<keyword evidence="11" id="KW-1185">Reference proteome</keyword>
<evidence type="ECO:0000256" key="3">
    <source>
        <dbReference type="ARBA" id="ARBA00023015"/>
    </source>
</evidence>
<dbReference type="PANTHER" id="PTHR46164">
    <property type="entry name" value="ATF6, ISOFORM C"/>
    <property type="match status" value="1"/>
</dbReference>
<comment type="caution">
    <text evidence="10">The sequence shown here is derived from an EMBL/GenBank/DDBJ whole genome shotgun (WGS) entry which is preliminary data.</text>
</comment>
<dbReference type="GO" id="GO:0000981">
    <property type="term" value="F:DNA-binding transcription factor activity, RNA polymerase II-specific"/>
    <property type="evidence" value="ECO:0007669"/>
    <property type="project" value="TreeGrafter"/>
</dbReference>
<keyword evidence="5" id="KW-0804">Transcription</keyword>
<dbReference type="GO" id="GO:0030968">
    <property type="term" value="P:endoplasmic reticulum unfolded protein response"/>
    <property type="evidence" value="ECO:0007669"/>
    <property type="project" value="TreeGrafter"/>
</dbReference>
<feature type="compositionally biased region" description="Low complexity" evidence="8">
    <location>
        <begin position="112"/>
        <end position="134"/>
    </location>
</feature>
<proteinExistence type="inferred from homology"/>
<dbReference type="PROSITE" id="PS50217">
    <property type="entry name" value="BZIP"/>
    <property type="match status" value="1"/>
</dbReference>
<evidence type="ECO:0000313" key="11">
    <source>
        <dbReference type="Proteomes" id="UP001258017"/>
    </source>
</evidence>
<comment type="subcellular location">
    <subcellularLocation>
        <location evidence="1">Membrane</location>
        <topology evidence="1">Single-pass membrane protein</topology>
    </subcellularLocation>
</comment>
<dbReference type="SMART" id="SM00338">
    <property type="entry name" value="BRLZ"/>
    <property type="match status" value="1"/>
</dbReference>
<dbReference type="InterPro" id="IPR046347">
    <property type="entry name" value="bZIP_sf"/>
</dbReference>
<evidence type="ECO:0000256" key="5">
    <source>
        <dbReference type="ARBA" id="ARBA00023163"/>
    </source>
</evidence>
<evidence type="ECO:0000256" key="4">
    <source>
        <dbReference type="ARBA" id="ARBA00023125"/>
    </source>
</evidence>
<keyword evidence="6" id="KW-0539">Nucleus</keyword>
<dbReference type="InterPro" id="IPR051882">
    <property type="entry name" value="ATF_bZIP_TF"/>
</dbReference>
<dbReference type="Pfam" id="PF00170">
    <property type="entry name" value="bZIP_1"/>
    <property type="match status" value="1"/>
</dbReference>
<evidence type="ECO:0000256" key="2">
    <source>
        <dbReference type="ARBA" id="ARBA00009050"/>
    </source>
</evidence>
<dbReference type="AlphaFoldDB" id="A0AAD9RKL7"/>
<evidence type="ECO:0000256" key="8">
    <source>
        <dbReference type="SAM" id="MobiDB-lite"/>
    </source>
</evidence>
<dbReference type="CDD" id="cd14700">
    <property type="entry name" value="bZIP_ATF6"/>
    <property type="match status" value="1"/>
</dbReference>
<comment type="similarity">
    <text evidence="2">Belongs to the bZIP family. ATF subfamily.</text>
</comment>
<dbReference type="EMBL" id="JAIFRP010000042">
    <property type="protein sequence ID" value="KAK2581215.1"/>
    <property type="molecule type" value="Genomic_DNA"/>
</dbReference>
<evidence type="ECO:0000259" key="9">
    <source>
        <dbReference type="PROSITE" id="PS50217"/>
    </source>
</evidence>
<keyword evidence="7" id="KW-0175">Coiled coil</keyword>
<dbReference type="Gene3D" id="1.20.5.170">
    <property type="match status" value="1"/>
</dbReference>
<accession>A0AAD9RKL7</accession>
<dbReference type="SUPFAM" id="SSF57959">
    <property type="entry name" value="Leucine zipper domain"/>
    <property type="match status" value="1"/>
</dbReference>
<protein>
    <recommendedName>
        <fullName evidence="9">BZIP domain-containing protein</fullName>
    </recommendedName>
</protein>
<dbReference type="Proteomes" id="UP001258017">
    <property type="component" value="Unassembled WGS sequence"/>
</dbReference>
<evidence type="ECO:0000313" key="10">
    <source>
        <dbReference type="EMBL" id="KAK2581215.1"/>
    </source>
</evidence>
<dbReference type="GO" id="GO:0005634">
    <property type="term" value="C:nucleus"/>
    <property type="evidence" value="ECO:0007669"/>
    <property type="project" value="TreeGrafter"/>
</dbReference>
<keyword evidence="3" id="KW-0805">Transcription regulation</keyword>
<keyword evidence="4" id="KW-0238">DNA-binding</keyword>
<gene>
    <name evidence="10" type="ORF">KPH14_008013</name>
</gene>
<organism evidence="10 11">
    <name type="scientific">Odynerus spinipes</name>
    <dbReference type="NCBI Taxonomy" id="1348599"/>
    <lineage>
        <taxon>Eukaryota</taxon>
        <taxon>Metazoa</taxon>
        <taxon>Ecdysozoa</taxon>
        <taxon>Arthropoda</taxon>
        <taxon>Hexapoda</taxon>
        <taxon>Insecta</taxon>
        <taxon>Pterygota</taxon>
        <taxon>Neoptera</taxon>
        <taxon>Endopterygota</taxon>
        <taxon>Hymenoptera</taxon>
        <taxon>Apocrita</taxon>
        <taxon>Aculeata</taxon>
        <taxon>Vespoidea</taxon>
        <taxon>Vespidae</taxon>
        <taxon>Eumeninae</taxon>
        <taxon>Odynerus</taxon>
    </lineage>
</organism>
<feature type="coiled-coil region" evidence="7">
    <location>
        <begin position="399"/>
        <end position="433"/>
    </location>
</feature>
<sequence>MLINQDPQWNGVAASELQMFPELEFLDDNPLLPDDLFQSLSSELGIPLLSDEVSQNYMKHSQNYCEDQNENIEELSLQSPLSNTFEDFGLYFSQQEKDPETFERNKEIKLEPGSPSTRLPLSPSPSHSESSGSEWQQEIIPNFSSTDFKFTLETPPISPPHVSPPVSPPTITATPVVQQVQLIPVNTQETKNAKYTIANGNPAKRVCIQPKDNTHIKQGDDQPQKTIVLSAQDFAVLAQKAKQNQTYPLKLQSLSLNGPIKVRGPLNLQSTPLNHIKTENNGIKFQQQNHVKIINAIPNLHVPPGESVVNVPNTSVILNNKTANHTSIVVKNEPMGCDSIVIKKGTSNCAPIVIKNEIPIFNNIPGKQECEIKALKRQQRMIKNRESACLSRKKKKEYVCSLEKQISDLQEENKKLKSENIALKQRLLTLEDTMTSNNKLGNVNLNVNKKNAGILLGMILMVSLNVNGLVGILPQSKKLDSMTADIPSIIPNVRHGRSLLWTDSDTRIEEKLRDGFNKNKTIHHLMCPMYINQSESIRLDYELRRWIGGESDHDNWTAPTETKLDKKSLGEFLLPKSNVQKKLMNGKSHSRKIKSKNTHKINNIHTSNVNAVEVFSPVLREHASLFEALGRKDDTFYVVWFSGEHLLLPASRKNNTTRPKMALVLPAVPMNETYSTPANHITMMQIDCEVTNTQLLHLQQSVIPFHLRKTSKSENSKSQTETVNDILDATTVNLTRSHKPYFMKENDPYVLSTKNLRETYTQRTKGHYHNKDATYLLKEKFEAGFGLENVKSDNYESIKNTDERKPDIFRLKNIGHH</sequence>
<dbReference type="GO" id="GO:0016020">
    <property type="term" value="C:membrane"/>
    <property type="evidence" value="ECO:0007669"/>
    <property type="project" value="UniProtKB-SubCell"/>
</dbReference>
<feature type="region of interest" description="Disordered" evidence="8">
    <location>
        <begin position="109"/>
        <end position="136"/>
    </location>
</feature>
<dbReference type="PANTHER" id="PTHR46164:SF3">
    <property type="entry name" value="ATF6, ISOFORM C"/>
    <property type="match status" value="1"/>
</dbReference>